<proteinExistence type="inferred from homology"/>
<evidence type="ECO:0000256" key="11">
    <source>
        <dbReference type="ARBA" id="ARBA00023136"/>
    </source>
</evidence>
<dbReference type="PANTHER" id="PTHR12358:SF101">
    <property type="entry name" value="MITOCHONDRIAL IMPORT INNER MEMBRANE TRANSLOCASE SUBUNIT TIM54"/>
    <property type="match status" value="1"/>
</dbReference>
<dbReference type="STRING" id="45354.A0A1L0DLA8"/>
<evidence type="ECO:0000256" key="3">
    <source>
        <dbReference type="ARBA" id="ARBA00020796"/>
    </source>
</evidence>
<feature type="region of interest" description="Disordered" evidence="12">
    <location>
        <begin position="294"/>
        <end position="333"/>
    </location>
</feature>
<keyword evidence="8" id="KW-1133">Transmembrane helix</keyword>
<dbReference type="Proteomes" id="UP000182334">
    <property type="component" value="Chromosome VI"/>
</dbReference>
<keyword evidence="10" id="KW-0496">Mitochondrion</keyword>
<evidence type="ECO:0000256" key="9">
    <source>
        <dbReference type="ARBA" id="ARBA00023010"/>
    </source>
</evidence>
<feature type="compositionally biased region" description="Basic and acidic residues" evidence="12">
    <location>
        <begin position="305"/>
        <end position="327"/>
    </location>
</feature>
<dbReference type="OrthoDB" id="5598305at2759"/>
<evidence type="ECO:0000313" key="13">
    <source>
        <dbReference type="EMBL" id="SGZ57348.1"/>
    </source>
</evidence>
<keyword evidence="5" id="KW-0812">Transmembrane</keyword>
<evidence type="ECO:0000256" key="5">
    <source>
        <dbReference type="ARBA" id="ARBA00022692"/>
    </source>
</evidence>
<organism evidence="13 14">
    <name type="scientific">Sungouiella intermedia</name>
    <dbReference type="NCBI Taxonomy" id="45354"/>
    <lineage>
        <taxon>Eukaryota</taxon>
        <taxon>Fungi</taxon>
        <taxon>Dikarya</taxon>
        <taxon>Ascomycota</taxon>
        <taxon>Saccharomycotina</taxon>
        <taxon>Pichiomycetes</taxon>
        <taxon>Metschnikowiaceae</taxon>
        <taxon>Sungouiella</taxon>
    </lineage>
</organism>
<feature type="region of interest" description="Disordered" evidence="12">
    <location>
        <begin position="1"/>
        <end position="50"/>
    </location>
</feature>
<keyword evidence="11" id="KW-0472">Membrane</keyword>
<sequence>MSEEKKPVEPASNTAKPASEAAKPTKEAAKPTKEAAKPTKEAAKPAKKSWSNPALRAMGIPKISLPSRNWMIFWSVLATIGGGIYYDRHQQKKIREKYTEQVKVLGEEVYTSNRIPRKVTVFIAPPPDAFLEESLKHFRRYVKPLLNAAAIDFDVYTEGRQGEIRSQIADRIREIRRKALEDHKKKEEDARAEAYSKSWTKFFKEDVPNVFKRAKEEEPEVLVDRHDLYSPTNVLGLYKIFEPLQPIRDDETDVETVGGIICIGRGAYKEYVSGVQEGLLGPLDKPEEKIEEVKIESVEGSEESSETKQEVEIDDFGLKDEGDKPKQDPVPQPYIKQKDYQSAVLAPELDMSTVIRDSNNVPVMFEQPLYVYPIPKLVGISNWPRKIYRFFTRRDIAEDVTSETLAIVYGKSRPFEYKDNFLAKEEELNWPKKWVERGRKKESEWVQEVEIDNRIADRLRVFEQTK</sequence>
<dbReference type="GO" id="GO:0005743">
    <property type="term" value="C:mitochondrial inner membrane"/>
    <property type="evidence" value="ECO:0007669"/>
    <property type="project" value="UniProtKB-SubCell"/>
</dbReference>
<keyword evidence="9" id="KW-0811">Translocation</keyword>
<accession>A0A1L0DLA8</accession>
<evidence type="ECO:0000313" key="14">
    <source>
        <dbReference type="Proteomes" id="UP000182334"/>
    </source>
</evidence>
<keyword evidence="14" id="KW-1185">Reference proteome</keyword>
<evidence type="ECO:0000256" key="10">
    <source>
        <dbReference type="ARBA" id="ARBA00023128"/>
    </source>
</evidence>
<comment type="similarity">
    <text evidence="2">Belongs to the TIM54 family.</text>
</comment>
<gene>
    <name evidence="13" type="ORF">SAMEA4029010_CIC11G00000000101</name>
</gene>
<dbReference type="AlphaFoldDB" id="A0A1L0DLA8"/>
<comment type="subcellular location">
    <subcellularLocation>
        <location evidence="1">Mitochondrion inner membrane</location>
        <topology evidence="1">Single-pass membrane protein</topology>
    </subcellularLocation>
</comment>
<reference evidence="13 14" key="1">
    <citation type="submission" date="2016-10" db="EMBL/GenBank/DDBJ databases">
        <authorList>
            <person name="de Groot N.N."/>
        </authorList>
    </citation>
    <scope>NUCLEOTIDE SEQUENCE [LARGE SCALE GENOMIC DNA]</scope>
    <source>
        <strain evidence="13 14">CBS 141442</strain>
    </source>
</reference>
<evidence type="ECO:0000256" key="12">
    <source>
        <dbReference type="SAM" id="MobiDB-lite"/>
    </source>
</evidence>
<keyword evidence="4" id="KW-0813">Transport</keyword>
<keyword evidence="6" id="KW-0999">Mitochondrion inner membrane</keyword>
<evidence type="ECO:0000256" key="2">
    <source>
        <dbReference type="ARBA" id="ARBA00006355"/>
    </source>
</evidence>
<dbReference type="GO" id="GO:0015031">
    <property type="term" value="P:protein transport"/>
    <property type="evidence" value="ECO:0007669"/>
    <property type="project" value="UniProtKB-KW"/>
</dbReference>
<dbReference type="EMBL" id="LT635761">
    <property type="protein sequence ID" value="SGZ57348.1"/>
    <property type="molecule type" value="Genomic_DNA"/>
</dbReference>
<keyword evidence="7" id="KW-0653">Protein transport</keyword>
<name>A0A1L0DLA8_9ASCO</name>
<dbReference type="Pfam" id="PF11711">
    <property type="entry name" value="Tim54"/>
    <property type="match status" value="1"/>
</dbReference>
<evidence type="ECO:0000256" key="4">
    <source>
        <dbReference type="ARBA" id="ARBA00022448"/>
    </source>
</evidence>
<evidence type="ECO:0000256" key="8">
    <source>
        <dbReference type="ARBA" id="ARBA00022989"/>
    </source>
</evidence>
<dbReference type="InterPro" id="IPR021056">
    <property type="entry name" value="Mt_import_IM_translocase_Tim54"/>
</dbReference>
<evidence type="ECO:0000256" key="6">
    <source>
        <dbReference type="ARBA" id="ARBA00022792"/>
    </source>
</evidence>
<feature type="compositionally biased region" description="Basic and acidic residues" evidence="12">
    <location>
        <begin position="23"/>
        <end position="44"/>
    </location>
</feature>
<protein>
    <recommendedName>
        <fullName evidence="3">Mitochondrial import inner membrane translocase subunit TIM54</fullName>
    </recommendedName>
</protein>
<dbReference type="InterPro" id="IPR050187">
    <property type="entry name" value="Lipid_Phosphate_FormReg"/>
</dbReference>
<dbReference type="PANTHER" id="PTHR12358">
    <property type="entry name" value="SPHINGOSINE KINASE"/>
    <property type="match status" value="1"/>
</dbReference>
<evidence type="ECO:0000256" key="1">
    <source>
        <dbReference type="ARBA" id="ARBA00004434"/>
    </source>
</evidence>
<evidence type="ECO:0000256" key="7">
    <source>
        <dbReference type="ARBA" id="ARBA00022927"/>
    </source>
</evidence>